<evidence type="ECO:0000313" key="2">
    <source>
        <dbReference type="Proteomes" id="UP000299102"/>
    </source>
</evidence>
<name>A0A4C1WR76_EUMVA</name>
<keyword evidence="2" id="KW-1185">Reference proteome</keyword>
<organism evidence="1 2">
    <name type="scientific">Eumeta variegata</name>
    <name type="common">Bagworm moth</name>
    <name type="synonym">Eumeta japonica</name>
    <dbReference type="NCBI Taxonomy" id="151549"/>
    <lineage>
        <taxon>Eukaryota</taxon>
        <taxon>Metazoa</taxon>
        <taxon>Ecdysozoa</taxon>
        <taxon>Arthropoda</taxon>
        <taxon>Hexapoda</taxon>
        <taxon>Insecta</taxon>
        <taxon>Pterygota</taxon>
        <taxon>Neoptera</taxon>
        <taxon>Endopterygota</taxon>
        <taxon>Lepidoptera</taxon>
        <taxon>Glossata</taxon>
        <taxon>Ditrysia</taxon>
        <taxon>Tineoidea</taxon>
        <taxon>Psychidae</taxon>
        <taxon>Oiketicinae</taxon>
        <taxon>Eumeta</taxon>
    </lineage>
</organism>
<proteinExistence type="predicted"/>
<evidence type="ECO:0000313" key="1">
    <source>
        <dbReference type="EMBL" id="GBP53052.1"/>
    </source>
</evidence>
<comment type="caution">
    <text evidence="1">The sequence shown here is derived from an EMBL/GenBank/DDBJ whole genome shotgun (WGS) entry which is preliminary data.</text>
</comment>
<dbReference type="Proteomes" id="UP000299102">
    <property type="component" value="Unassembled WGS sequence"/>
</dbReference>
<gene>
    <name evidence="1" type="ORF">EVAR_43338_1</name>
</gene>
<accession>A0A4C1WR76</accession>
<reference evidence="1 2" key="1">
    <citation type="journal article" date="2019" name="Commun. Biol.">
        <title>The bagworm genome reveals a unique fibroin gene that provides high tensile strength.</title>
        <authorList>
            <person name="Kono N."/>
            <person name="Nakamura H."/>
            <person name="Ohtoshi R."/>
            <person name="Tomita M."/>
            <person name="Numata K."/>
            <person name="Arakawa K."/>
        </authorList>
    </citation>
    <scope>NUCLEOTIDE SEQUENCE [LARGE SCALE GENOMIC DNA]</scope>
</reference>
<protein>
    <submittedName>
        <fullName evidence="1">Uncharacterized protein</fullName>
    </submittedName>
</protein>
<dbReference type="AlphaFoldDB" id="A0A4C1WR76"/>
<sequence length="102" mass="11391">MYVFYHKIRESSDIVRKCRWAGGAPARSRARPVVTRVRGQRGRDARPDRSIECAGRVTRNALTCCRGRVPGRVAGGRREGGGDLPLRIYRMGEYGKATATRT</sequence>
<dbReference type="EMBL" id="BGZK01000615">
    <property type="protein sequence ID" value="GBP53052.1"/>
    <property type="molecule type" value="Genomic_DNA"/>
</dbReference>